<reference evidence="1 2" key="1">
    <citation type="submission" date="2024-06" db="EMBL/GenBank/DDBJ databases">
        <title>The Natural Products Discovery Center: Release of the First 8490 Sequenced Strains for Exploring Actinobacteria Biosynthetic Diversity.</title>
        <authorList>
            <person name="Kalkreuter E."/>
            <person name="Kautsar S.A."/>
            <person name="Yang D."/>
            <person name="Bader C.D."/>
            <person name="Teijaro C.N."/>
            <person name="Fluegel L."/>
            <person name="Davis C.M."/>
            <person name="Simpson J.R."/>
            <person name="Lauterbach L."/>
            <person name="Steele A.D."/>
            <person name="Gui C."/>
            <person name="Meng S."/>
            <person name="Li G."/>
            <person name="Viehrig K."/>
            <person name="Ye F."/>
            <person name="Su P."/>
            <person name="Kiefer A.F."/>
            <person name="Nichols A."/>
            <person name="Cepeda A.J."/>
            <person name="Yan W."/>
            <person name="Fan B."/>
            <person name="Jiang Y."/>
            <person name="Adhikari A."/>
            <person name="Zheng C.-J."/>
            <person name="Schuster L."/>
            <person name="Cowan T.M."/>
            <person name="Smanski M.J."/>
            <person name="Chevrette M.G."/>
            <person name="De Carvalho L.P.S."/>
            <person name="Shen B."/>
        </authorList>
    </citation>
    <scope>NUCLEOTIDE SEQUENCE [LARGE SCALE GENOMIC DNA]</scope>
    <source>
        <strain evidence="1 2">NPDC006337</strain>
    </source>
</reference>
<proteinExistence type="predicted"/>
<gene>
    <name evidence="1" type="ORF">ABZ508_34425</name>
</gene>
<accession>A0ABV2WGH8</accession>
<keyword evidence="2" id="KW-1185">Reference proteome</keyword>
<organism evidence="1 2">
    <name type="scientific">Streptomyces lavendulocolor</name>
    <dbReference type="NCBI Taxonomy" id="67316"/>
    <lineage>
        <taxon>Bacteria</taxon>
        <taxon>Bacillati</taxon>
        <taxon>Actinomycetota</taxon>
        <taxon>Actinomycetes</taxon>
        <taxon>Kitasatosporales</taxon>
        <taxon>Streptomycetaceae</taxon>
        <taxon>Streptomyces</taxon>
    </lineage>
</organism>
<name>A0ABV2WGH8_9ACTN</name>
<evidence type="ECO:0000313" key="1">
    <source>
        <dbReference type="EMBL" id="MEU0712459.1"/>
    </source>
</evidence>
<dbReference type="EMBL" id="JBEXZR010000060">
    <property type="protein sequence ID" value="MEU0712459.1"/>
    <property type="molecule type" value="Genomic_DNA"/>
</dbReference>
<sequence>MTDDDRKLREERQAAALREVADLGRRRADLLKQAEELLEPLQAAAVTAVNVGAPRRRTQELARVSTGLFYGWLQAAGIDVRAKRPTRRQSP</sequence>
<dbReference type="Proteomes" id="UP001550378">
    <property type="component" value="Unassembled WGS sequence"/>
</dbReference>
<comment type="caution">
    <text evidence="1">The sequence shown here is derived from an EMBL/GenBank/DDBJ whole genome shotgun (WGS) entry which is preliminary data.</text>
</comment>
<protein>
    <submittedName>
        <fullName evidence="1">Uncharacterized protein</fullName>
    </submittedName>
</protein>
<dbReference type="RefSeq" id="WP_359657024.1">
    <property type="nucleotide sequence ID" value="NZ_JBEXZP010000162.1"/>
</dbReference>
<evidence type="ECO:0000313" key="2">
    <source>
        <dbReference type="Proteomes" id="UP001550378"/>
    </source>
</evidence>